<keyword evidence="3 8" id="KW-0349">Heme</keyword>
<accession>A0A182K968</accession>
<dbReference type="PRINTS" id="PR00385">
    <property type="entry name" value="P450"/>
</dbReference>
<feature type="transmembrane region" description="Helical" evidence="10">
    <location>
        <begin position="17"/>
        <end position="39"/>
    </location>
</feature>
<dbReference type="VEuPathDB" id="VectorBase:ACHR007305"/>
<protein>
    <submittedName>
        <fullName evidence="11">Uncharacterized protein</fullName>
    </submittedName>
</protein>
<reference evidence="11" key="2">
    <citation type="submission" date="2020-05" db="UniProtKB">
        <authorList>
            <consortium name="EnsemblMetazoa"/>
        </authorList>
    </citation>
    <scope>IDENTIFICATION</scope>
    <source>
        <strain evidence="11">ACHKN1017</strain>
    </source>
</reference>
<dbReference type="PROSITE" id="PS00086">
    <property type="entry name" value="CYTOCHROME_P450"/>
    <property type="match status" value="1"/>
</dbReference>
<evidence type="ECO:0000256" key="1">
    <source>
        <dbReference type="ARBA" id="ARBA00001971"/>
    </source>
</evidence>
<dbReference type="InterPro" id="IPR050196">
    <property type="entry name" value="Cytochrome_P450_Monoox"/>
</dbReference>
<evidence type="ECO:0000256" key="7">
    <source>
        <dbReference type="ARBA" id="ARBA00023033"/>
    </source>
</evidence>
<evidence type="ECO:0000256" key="8">
    <source>
        <dbReference type="PIRSR" id="PIRSR602401-1"/>
    </source>
</evidence>
<dbReference type="EnsemblMetazoa" id="ACHR007305-RA">
    <property type="protein sequence ID" value="ACHR007305-PA"/>
    <property type="gene ID" value="ACHR007305"/>
</dbReference>
<dbReference type="InterPro" id="IPR002401">
    <property type="entry name" value="Cyt_P450_E_grp-I"/>
</dbReference>
<dbReference type="InterPro" id="IPR001128">
    <property type="entry name" value="Cyt_P450"/>
</dbReference>
<dbReference type="Proteomes" id="UP000075881">
    <property type="component" value="Unassembled WGS sequence"/>
</dbReference>
<dbReference type="InterPro" id="IPR036396">
    <property type="entry name" value="Cyt_P450_sf"/>
</dbReference>
<evidence type="ECO:0000256" key="10">
    <source>
        <dbReference type="SAM" id="Phobius"/>
    </source>
</evidence>
<dbReference type="PANTHER" id="PTHR24291:SF106">
    <property type="entry name" value="CYTOCHROME P450 4G1-RELATED"/>
    <property type="match status" value="1"/>
</dbReference>
<dbReference type="Pfam" id="PF00067">
    <property type="entry name" value="p450"/>
    <property type="match status" value="1"/>
</dbReference>
<dbReference type="GO" id="GO:0005506">
    <property type="term" value="F:iron ion binding"/>
    <property type="evidence" value="ECO:0007669"/>
    <property type="project" value="InterPro"/>
</dbReference>
<evidence type="ECO:0000256" key="5">
    <source>
        <dbReference type="ARBA" id="ARBA00023002"/>
    </source>
</evidence>
<keyword evidence="10" id="KW-0472">Membrane</keyword>
<comment type="cofactor">
    <cofactor evidence="1 8">
        <name>heme</name>
        <dbReference type="ChEBI" id="CHEBI:30413"/>
    </cofactor>
</comment>
<evidence type="ECO:0000256" key="4">
    <source>
        <dbReference type="ARBA" id="ARBA00022723"/>
    </source>
</evidence>
<dbReference type="SUPFAM" id="SSF48264">
    <property type="entry name" value="Cytochrome P450"/>
    <property type="match status" value="1"/>
</dbReference>
<dbReference type="CDD" id="cd20628">
    <property type="entry name" value="CYP4"/>
    <property type="match status" value="1"/>
</dbReference>
<name>A0A182K968_9DIPT</name>
<reference evidence="12" key="1">
    <citation type="submission" date="2013-03" db="EMBL/GenBank/DDBJ databases">
        <title>The Genome Sequence of Anopheles christyi ACHKN1017.</title>
        <authorList>
            <consortium name="The Broad Institute Genomics Platform"/>
            <person name="Neafsey D.E."/>
            <person name="Besansky N."/>
            <person name="Walker B."/>
            <person name="Young S.K."/>
            <person name="Zeng Q."/>
            <person name="Gargeya S."/>
            <person name="Fitzgerald M."/>
            <person name="Haas B."/>
            <person name="Abouelleil A."/>
            <person name="Allen A.W."/>
            <person name="Alvarado L."/>
            <person name="Arachchi H.M."/>
            <person name="Berlin A.M."/>
            <person name="Chapman S.B."/>
            <person name="Gainer-Dewar J."/>
            <person name="Goldberg J."/>
            <person name="Griggs A."/>
            <person name="Gujja S."/>
            <person name="Hansen M."/>
            <person name="Howarth C."/>
            <person name="Imamovic A."/>
            <person name="Ireland A."/>
            <person name="Larimer J."/>
            <person name="McCowan C."/>
            <person name="Murphy C."/>
            <person name="Pearson M."/>
            <person name="Poon T.W."/>
            <person name="Priest M."/>
            <person name="Roberts A."/>
            <person name="Saif S."/>
            <person name="Shea T."/>
            <person name="Sisk P."/>
            <person name="Sykes S."/>
            <person name="Wortman J."/>
            <person name="Nusbaum C."/>
            <person name="Birren B."/>
        </authorList>
    </citation>
    <scope>NUCLEOTIDE SEQUENCE [LARGE SCALE GENOMIC DNA]</scope>
    <source>
        <strain evidence="12">ACHKN1017</strain>
    </source>
</reference>
<keyword evidence="10" id="KW-0812">Transmembrane</keyword>
<evidence type="ECO:0000256" key="3">
    <source>
        <dbReference type="ARBA" id="ARBA00022617"/>
    </source>
</evidence>
<proteinExistence type="inferred from homology"/>
<keyword evidence="6 8" id="KW-0408">Iron</keyword>
<evidence type="ECO:0000313" key="12">
    <source>
        <dbReference type="Proteomes" id="UP000075881"/>
    </source>
</evidence>
<dbReference type="GO" id="GO:0016705">
    <property type="term" value="F:oxidoreductase activity, acting on paired donors, with incorporation or reduction of molecular oxygen"/>
    <property type="evidence" value="ECO:0007669"/>
    <property type="project" value="InterPro"/>
</dbReference>
<organism evidence="11 12">
    <name type="scientific">Anopheles christyi</name>
    <dbReference type="NCBI Taxonomy" id="43041"/>
    <lineage>
        <taxon>Eukaryota</taxon>
        <taxon>Metazoa</taxon>
        <taxon>Ecdysozoa</taxon>
        <taxon>Arthropoda</taxon>
        <taxon>Hexapoda</taxon>
        <taxon>Insecta</taxon>
        <taxon>Pterygota</taxon>
        <taxon>Neoptera</taxon>
        <taxon>Endopterygota</taxon>
        <taxon>Diptera</taxon>
        <taxon>Nematocera</taxon>
        <taxon>Culicoidea</taxon>
        <taxon>Culicidae</taxon>
        <taxon>Anophelinae</taxon>
        <taxon>Anopheles</taxon>
    </lineage>
</organism>
<dbReference type="InterPro" id="IPR017972">
    <property type="entry name" value="Cyt_P450_CS"/>
</dbReference>
<evidence type="ECO:0000256" key="9">
    <source>
        <dbReference type="RuleBase" id="RU000461"/>
    </source>
</evidence>
<feature type="binding site" description="axial binding residue" evidence="8">
    <location>
        <position position="547"/>
    </location>
    <ligand>
        <name>heme</name>
        <dbReference type="ChEBI" id="CHEBI:30413"/>
    </ligand>
    <ligandPart>
        <name>Fe</name>
        <dbReference type="ChEBI" id="CHEBI:18248"/>
    </ligandPart>
</feature>
<keyword evidence="7 9" id="KW-0503">Monooxygenase</keyword>
<comment type="similarity">
    <text evidence="2 9">Belongs to the cytochrome P450 family.</text>
</comment>
<keyword evidence="5 9" id="KW-0560">Oxidoreductase</keyword>
<dbReference type="Gene3D" id="1.10.630.10">
    <property type="entry name" value="Cytochrome P450"/>
    <property type="match status" value="2"/>
</dbReference>
<keyword evidence="4 8" id="KW-0479">Metal-binding</keyword>
<keyword evidence="12" id="KW-1185">Reference proteome</keyword>
<evidence type="ECO:0000256" key="2">
    <source>
        <dbReference type="ARBA" id="ARBA00010617"/>
    </source>
</evidence>
<dbReference type="GO" id="GO:0020037">
    <property type="term" value="F:heme binding"/>
    <property type="evidence" value="ECO:0007669"/>
    <property type="project" value="InterPro"/>
</dbReference>
<dbReference type="PANTHER" id="PTHR24291">
    <property type="entry name" value="CYTOCHROME P450 FAMILY 4"/>
    <property type="match status" value="1"/>
</dbReference>
<dbReference type="PRINTS" id="PR00463">
    <property type="entry name" value="EP450I"/>
</dbReference>
<dbReference type="STRING" id="43041.A0A182K968"/>
<dbReference type="GO" id="GO:0004497">
    <property type="term" value="F:monooxygenase activity"/>
    <property type="evidence" value="ECO:0007669"/>
    <property type="project" value="UniProtKB-KW"/>
</dbReference>
<sequence length="607" mass="69482">MSATIAQVDGLNSNANIISPINMFYFLLAPALLLWLFYWRLSRRHMLELAERIPGPKGLPLIGNALDLVAVFRTIIEKGKEYNEVIKIWIGPKLIVFLVDPRDVELLLSSHVYIDKSPEYRFFKPWLGNGLLISTGKYINKAKAIQRCTVDKLLPTNGEKPIGTKRDVSICIYDRSTNPLARHKWRQHRKLIAPTFHLNVLKSFIDLFNENSRLVVNKMQKENGKVFDCHDYMSECTVEILLETAMGVSKKTQDQSGYDYAMAVMKMCDILHLRHRKMWLYPDLFFNLTQYAKKQVKLLNTIHSLTKKVIRNKKAAFDNGTRGSLATTTINTSEIEKPKNDVSKTSTVEGLSFGQSANLKDDLDVEENDVGEKKRLAFLDLLLESAENGALISDEEIKNQVDTIMFEGHDTTAAGSSFFLSMMGVHQHIQDKVIQELDEIFGDSDRPATFQDTLEMKYLERCLMETLRMYPPVPIIARSLKQDLKLASSNLVVPAGATITVATFKLHRLESIYPNPDVFNPDNFLPEKQANRHYYAFVPFSAGPRSCVGRKYAMLKLKIILSTILRNFRVYSDLKEDDFKLQADIILKREEGFQIRLEPRQRKSKIF</sequence>
<evidence type="ECO:0000256" key="6">
    <source>
        <dbReference type="ARBA" id="ARBA00023004"/>
    </source>
</evidence>
<keyword evidence="10" id="KW-1133">Transmembrane helix</keyword>
<evidence type="ECO:0000313" key="11">
    <source>
        <dbReference type="EnsemblMetazoa" id="ACHR007305-PA"/>
    </source>
</evidence>
<dbReference type="AlphaFoldDB" id="A0A182K968"/>